<name>A0A0N8KNF9_9CYAN</name>
<dbReference type="Proteomes" id="UP000050465">
    <property type="component" value="Unassembled WGS sequence"/>
</dbReference>
<feature type="region of interest" description="Disordered" evidence="2">
    <location>
        <begin position="502"/>
        <end position="537"/>
    </location>
</feature>
<dbReference type="EMBL" id="LJZR01000006">
    <property type="protein sequence ID" value="KPQ36426.1"/>
    <property type="molecule type" value="Genomic_DNA"/>
</dbReference>
<dbReference type="STRING" id="1666911.HLUCCA11_06075"/>
<feature type="compositionally biased region" description="Low complexity" evidence="2">
    <location>
        <begin position="69"/>
        <end position="79"/>
    </location>
</feature>
<feature type="coiled-coil region" evidence="1">
    <location>
        <begin position="120"/>
        <end position="253"/>
    </location>
</feature>
<sequence length="651" mass="69830">MSENQSPQNSSASQPNGHLGSRHSGHDHLGNMEGVSQLLSENNPQQTLPLLGNEPMDMWEAVNMEEEVAAQTTAEVTAEVKPEATAAVPEERGEAPTQSAPRASRETELLALIHDLNTCNDALLGRITGLQNELDSVQAALRTEAEKARTAEERMHRQVSAEHASAQQLSQTAQQQIAKLVSQLEVAERSLSRQQLINENLETEQSNAQERISQLERESALIAQQYAEQAQALAKTEATNRDLRSRLQRQQRYTLQFKAALEKSLSVSARSASTQSSTAASTQVAASLTAQSVRPASYQDPATLAMPKAQRIMPWASGVAAKAFQDIDPHLETLIRNAGKPRPPITSQPTEPTPTDSPEAEAKLWQDLARVMNTDANTDDSSQSELAESAHSITADSIPDQAITPETLEMPNMQTAENAAGSTAGSTVENTIENTIESTIENTVADIPTAKRVSPPVLNWQTQRMQEATPSTLSFEVESPAVSAEKATVEVQAELQAELQTDSQVQATAEPVNSLTQSPTDAANPQSTTPESANSKTEKLVEIAQSLPSNSDLAASFAAAANRQSDPAVAFTEPSPWGSPLPKARPQAPSEQGAMPAAASAVTNQDYLPALEPISTVSPLVNPLRTQKKRGSLASVQLPTFPNAKVGSFRR</sequence>
<organism evidence="3 4">
    <name type="scientific">Phormidesmis priestleyi Ana</name>
    <dbReference type="NCBI Taxonomy" id="1666911"/>
    <lineage>
        <taxon>Bacteria</taxon>
        <taxon>Bacillati</taxon>
        <taxon>Cyanobacteriota</taxon>
        <taxon>Cyanophyceae</taxon>
        <taxon>Leptolyngbyales</taxon>
        <taxon>Leptolyngbyaceae</taxon>
        <taxon>Phormidesmis</taxon>
    </lineage>
</organism>
<gene>
    <name evidence="3" type="ORF">HLUCCA11_06075</name>
</gene>
<feature type="region of interest" description="Disordered" evidence="2">
    <location>
        <begin position="568"/>
        <end position="598"/>
    </location>
</feature>
<feature type="compositionally biased region" description="Polar residues" evidence="2">
    <location>
        <begin position="502"/>
        <end position="535"/>
    </location>
</feature>
<dbReference type="PATRIC" id="fig|1666911.3.peg.5138"/>
<keyword evidence="1" id="KW-0175">Coiled coil</keyword>
<dbReference type="AlphaFoldDB" id="A0A0N8KNF9"/>
<evidence type="ECO:0000313" key="3">
    <source>
        <dbReference type="EMBL" id="KPQ36426.1"/>
    </source>
</evidence>
<evidence type="ECO:0000256" key="1">
    <source>
        <dbReference type="SAM" id="Coils"/>
    </source>
</evidence>
<evidence type="ECO:0000256" key="2">
    <source>
        <dbReference type="SAM" id="MobiDB-lite"/>
    </source>
</evidence>
<feature type="region of interest" description="Disordered" evidence="2">
    <location>
        <begin position="1"/>
        <end position="104"/>
    </location>
</feature>
<feature type="region of interest" description="Disordered" evidence="2">
    <location>
        <begin position="376"/>
        <end position="395"/>
    </location>
</feature>
<feature type="region of interest" description="Disordered" evidence="2">
    <location>
        <begin position="336"/>
        <end position="359"/>
    </location>
</feature>
<feature type="compositionally biased region" description="Polar residues" evidence="2">
    <location>
        <begin position="347"/>
        <end position="356"/>
    </location>
</feature>
<feature type="compositionally biased region" description="Low complexity" evidence="2">
    <location>
        <begin position="1"/>
        <end position="16"/>
    </location>
</feature>
<proteinExistence type="predicted"/>
<protein>
    <submittedName>
        <fullName evidence="3">Calcium binding and coiled-coil domain (CALCOCO1) like</fullName>
    </submittedName>
</protein>
<comment type="caution">
    <text evidence="3">The sequence shown here is derived from an EMBL/GenBank/DDBJ whole genome shotgun (WGS) entry which is preliminary data.</text>
</comment>
<accession>A0A0N8KNF9</accession>
<evidence type="ECO:0000313" key="4">
    <source>
        <dbReference type="Proteomes" id="UP000050465"/>
    </source>
</evidence>
<feature type="compositionally biased region" description="Polar residues" evidence="2">
    <location>
        <begin position="37"/>
        <end position="48"/>
    </location>
</feature>
<reference evidence="3 4" key="1">
    <citation type="submission" date="2015-09" db="EMBL/GenBank/DDBJ databases">
        <title>Identification and resolution of microdiversity through metagenomic sequencing of parallel consortia.</title>
        <authorList>
            <person name="Nelson W.C."/>
            <person name="Romine M.F."/>
            <person name="Lindemann S.R."/>
        </authorList>
    </citation>
    <scope>NUCLEOTIDE SEQUENCE [LARGE SCALE GENOMIC DNA]</scope>
    <source>
        <strain evidence="3">Ana</strain>
    </source>
</reference>